<protein>
    <submittedName>
        <fullName evidence="2">PucR family transcriptional regulator</fullName>
    </submittedName>
</protein>
<sequence>MTAPPFDLLDLLPLDHCDGEVGVYIHHWLGPMLDSDNEHGRQLVATLRAYLENWGDYRLTARTLGIHTSTVRYRVQTIREALVVDLAEGDARFNLQAAIRLLGYIDGDRHPQR</sequence>
<dbReference type="InterPro" id="IPR042070">
    <property type="entry name" value="PucR_C-HTH_sf"/>
</dbReference>
<dbReference type="InterPro" id="IPR025736">
    <property type="entry name" value="PucR_C-HTH_dom"/>
</dbReference>
<dbReference type="InterPro" id="IPR051448">
    <property type="entry name" value="CdaR-like_regulators"/>
</dbReference>
<proteinExistence type="predicted"/>
<dbReference type="EMBL" id="JAAXLA010000018">
    <property type="protein sequence ID" value="NMH98033.1"/>
    <property type="molecule type" value="Genomic_DNA"/>
</dbReference>
<dbReference type="Proteomes" id="UP000820669">
    <property type="component" value="Unassembled WGS sequence"/>
</dbReference>
<evidence type="ECO:0000259" key="1">
    <source>
        <dbReference type="Pfam" id="PF13556"/>
    </source>
</evidence>
<dbReference type="Pfam" id="PF13556">
    <property type="entry name" value="HTH_30"/>
    <property type="match status" value="1"/>
</dbReference>
<evidence type="ECO:0000313" key="3">
    <source>
        <dbReference type="Proteomes" id="UP000820669"/>
    </source>
</evidence>
<dbReference type="RefSeq" id="WP_169381476.1">
    <property type="nucleotide sequence ID" value="NZ_JAAXLA010000018.1"/>
</dbReference>
<dbReference type="PANTHER" id="PTHR33744:SF1">
    <property type="entry name" value="DNA-BINDING TRANSCRIPTIONAL ACTIVATOR ADER"/>
    <property type="match status" value="1"/>
</dbReference>
<evidence type="ECO:0000313" key="2">
    <source>
        <dbReference type="EMBL" id="NMH98033.1"/>
    </source>
</evidence>
<organism evidence="2 3">
    <name type="scientific">Pseudonocardia acidicola</name>
    <dbReference type="NCBI Taxonomy" id="2724939"/>
    <lineage>
        <taxon>Bacteria</taxon>
        <taxon>Bacillati</taxon>
        <taxon>Actinomycetota</taxon>
        <taxon>Actinomycetes</taxon>
        <taxon>Pseudonocardiales</taxon>
        <taxon>Pseudonocardiaceae</taxon>
        <taxon>Pseudonocardia</taxon>
    </lineage>
</organism>
<feature type="domain" description="PucR C-terminal helix-turn-helix" evidence="1">
    <location>
        <begin position="43"/>
        <end position="101"/>
    </location>
</feature>
<name>A0ABX1S8Y6_9PSEU</name>
<dbReference type="Gene3D" id="1.10.10.2840">
    <property type="entry name" value="PucR C-terminal helix-turn-helix domain"/>
    <property type="match status" value="1"/>
</dbReference>
<comment type="caution">
    <text evidence="2">The sequence shown here is derived from an EMBL/GenBank/DDBJ whole genome shotgun (WGS) entry which is preliminary data.</text>
</comment>
<accession>A0ABX1S8Y6</accession>
<gene>
    <name evidence="2" type="ORF">HF526_12030</name>
</gene>
<dbReference type="PANTHER" id="PTHR33744">
    <property type="entry name" value="CARBOHYDRATE DIACID REGULATOR"/>
    <property type="match status" value="1"/>
</dbReference>
<keyword evidence="3" id="KW-1185">Reference proteome</keyword>
<reference evidence="2 3" key="1">
    <citation type="submission" date="2020-04" db="EMBL/GenBank/DDBJ databases">
        <authorList>
            <person name="Klaysubun C."/>
            <person name="Duangmal K."/>
            <person name="Lipun K."/>
        </authorList>
    </citation>
    <scope>NUCLEOTIDE SEQUENCE [LARGE SCALE GENOMIC DNA]</scope>
    <source>
        <strain evidence="2 3">K10HN5</strain>
    </source>
</reference>